<comment type="catalytic activity">
    <reaction evidence="1">
        <text>ATP + protein L-histidine = ADP + protein N-phospho-L-histidine.</text>
        <dbReference type="EC" id="2.7.13.3"/>
    </reaction>
</comment>
<name>A0ABN3VBS0_9PSEU</name>
<feature type="region of interest" description="Disordered" evidence="6">
    <location>
        <begin position="706"/>
        <end position="793"/>
    </location>
</feature>
<dbReference type="SMART" id="SM00387">
    <property type="entry name" value="HATPase_c"/>
    <property type="match status" value="1"/>
</dbReference>
<dbReference type="InterPro" id="IPR036890">
    <property type="entry name" value="HATPase_C_sf"/>
</dbReference>
<evidence type="ECO:0000256" key="1">
    <source>
        <dbReference type="ARBA" id="ARBA00000085"/>
    </source>
</evidence>
<dbReference type="PANTHER" id="PTHR45436:SF5">
    <property type="entry name" value="SENSOR HISTIDINE KINASE TRCS"/>
    <property type="match status" value="1"/>
</dbReference>
<evidence type="ECO:0000256" key="2">
    <source>
        <dbReference type="ARBA" id="ARBA00012438"/>
    </source>
</evidence>
<dbReference type="Gene3D" id="3.30.565.10">
    <property type="entry name" value="Histidine kinase-like ATPase, C-terminal domain"/>
    <property type="match status" value="1"/>
</dbReference>
<comment type="caution">
    <text evidence="9">The sequence shown here is derived from an EMBL/GenBank/DDBJ whole genome shotgun (WGS) entry which is preliminary data.</text>
</comment>
<keyword evidence="4" id="KW-0808">Transferase</keyword>
<gene>
    <name evidence="9" type="ORF">GCM10010470_25660</name>
</gene>
<organism evidence="9 10">
    <name type="scientific">Saccharopolyspora taberi</name>
    <dbReference type="NCBI Taxonomy" id="60895"/>
    <lineage>
        <taxon>Bacteria</taxon>
        <taxon>Bacillati</taxon>
        <taxon>Actinomycetota</taxon>
        <taxon>Actinomycetes</taxon>
        <taxon>Pseudonocardiales</taxon>
        <taxon>Pseudonocardiaceae</taxon>
        <taxon>Saccharopolyspora</taxon>
    </lineage>
</organism>
<dbReference type="InterPro" id="IPR003594">
    <property type="entry name" value="HATPase_dom"/>
</dbReference>
<protein>
    <recommendedName>
        <fullName evidence="2">histidine kinase</fullName>
        <ecNumber evidence="2">2.7.13.3</ecNumber>
    </recommendedName>
</protein>
<dbReference type="InterPro" id="IPR050428">
    <property type="entry name" value="TCS_sensor_his_kinase"/>
</dbReference>
<evidence type="ECO:0000256" key="3">
    <source>
        <dbReference type="ARBA" id="ARBA00022553"/>
    </source>
</evidence>
<dbReference type="InterPro" id="IPR013587">
    <property type="entry name" value="Nitrate/nitrite_sensing"/>
</dbReference>
<feature type="domain" description="Histidine kinase/HSP90-like ATPase" evidence="8">
    <location>
        <begin position="540"/>
        <end position="650"/>
    </location>
</feature>
<reference evidence="9 10" key="1">
    <citation type="journal article" date="2019" name="Int. J. Syst. Evol. Microbiol.">
        <title>The Global Catalogue of Microorganisms (GCM) 10K type strain sequencing project: providing services to taxonomists for standard genome sequencing and annotation.</title>
        <authorList>
            <consortium name="The Broad Institute Genomics Platform"/>
            <consortium name="The Broad Institute Genome Sequencing Center for Infectious Disease"/>
            <person name="Wu L."/>
            <person name="Ma J."/>
        </authorList>
    </citation>
    <scope>NUCLEOTIDE SEQUENCE [LARGE SCALE GENOMIC DNA]</scope>
    <source>
        <strain evidence="9 10">JCM 9383</strain>
    </source>
</reference>
<keyword evidence="7" id="KW-0472">Membrane</keyword>
<evidence type="ECO:0000256" key="7">
    <source>
        <dbReference type="SAM" id="Phobius"/>
    </source>
</evidence>
<keyword evidence="10" id="KW-1185">Reference proteome</keyword>
<dbReference type="Pfam" id="PF02518">
    <property type="entry name" value="HATPase_c"/>
    <property type="match status" value="1"/>
</dbReference>
<feature type="region of interest" description="Disordered" evidence="6">
    <location>
        <begin position="895"/>
        <end position="996"/>
    </location>
</feature>
<feature type="compositionally biased region" description="Basic and acidic residues" evidence="6">
    <location>
        <begin position="979"/>
        <end position="996"/>
    </location>
</feature>
<evidence type="ECO:0000313" key="10">
    <source>
        <dbReference type="Proteomes" id="UP001500979"/>
    </source>
</evidence>
<feature type="transmembrane region" description="Helical" evidence="7">
    <location>
        <begin position="33"/>
        <end position="54"/>
    </location>
</feature>
<keyword evidence="7" id="KW-0812">Transmembrane</keyword>
<proteinExistence type="predicted"/>
<dbReference type="Pfam" id="PF08376">
    <property type="entry name" value="NIT"/>
    <property type="match status" value="1"/>
</dbReference>
<accession>A0ABN3VBS0</accession>
<feature type="region of interest" description="Disordered" evidence="6">
    <location>
        <begin position="805"/>
        <end position="848"/>
    </location>
</feature>
<keyword evidence="5" id="KW-0418">Kinase</keyword>
<evidence type="ECO:0000256" key="6">
    <source>
        <dbReference type="SAM" id="MobiDB-lite"/>
    </source>
</evidence>
<keyword evidence="3" id="KW-0597">Phosphoprotein</keyword>
<dbReference type="EMBL" id="BAAAUX010000012">
    <property type="protein sequence ID" value="GAA2789912.1"/>
    <property type="molecule type" value="Genomic_DNA"/>
</dbReference>
<feature type="compositionally biased region" description="Pro residues" evidence="6">
    <location>
        <begin position="911"/>
        <end position="931"/>
    </location>
</feature>
<feature type="compositionally biased region" description="Polar residues" evidence="6">
    <location>
        <begin position="726"/>
        <end position="739"/>
    </location>
</feature>
<dbReference type="EC" id="2.7.13.3" evidence="2"/>
<evidence type="ECO:0000256" key="5">
    <source>
        <dbReference type="ARBA" id="ARBA00022777"/>
    </source>
</evidence>
<evidence type="ECO:0000256" key="4">
    <source>
        <dbReference type="ARBA" id="ARBA00022679"/>
    </source>
</evidence>
<evidence type="ECO:0000313" key="9">
    <source>
        <dbReference type="EMBL" id="GAA2789912.1"/>
    </source>
</evidence>
<sequence length="996" mass="107946">MSSGFDSSPVDAHRAPAWSRAARGIVQWRNWRLAFKLAAVVLVPVITAVTLGVMQIREQIEHAAGYTEMDRVVAAAGSVRSSVDMLQDERTAAAEFLADGPVRPQQLQDRFTASDRAMQHHVAVLRENLADNVVVRLARQDAERKVGELPLLREQILGTHVDPGVAVNSYTEIISVLLGLDRTLISQVSSAQLTSTAISVHELAKIGEEMRLQQAVVLMGLTRGSLNTREIALLDASETRRAAALREFRATASPRERLDYDRMYLRPETTARETTLRLAMTERKPGESELSSALVTPPAWQAQSARALDALVAIQTRLENRLHDTAFSLQDIASNLAGLESVILLSTLLIAGAVAALVARQLLGSLALLRRSALETANVRLPQAVSDIRAGHGERTPIERVPVDTTEEIGQVGRAFDAVHSQAVSLASEQAELRHHYSDSFINVSRRSQSLLERQLRLFEQLERDEEDPDQLATLFQLDHLSTRMRRNNENLMVLAGSDLARRFTQPASPADLARAAVSEIEHYPRVLVEPLPDVRIVGYAASDLVRLLAELLDNAANFSAPQTSVVVSGHRPGDGSLGIDVVDQGIGMKPEALAAANERLASDGEIELSTSRRMGLFVVGRLAARHGIRVELHPGPEGTGLRAHVGVGAELLVETAPAAARINGVADSDVPLPTARIEEPPTQRRPIPGSEEETLVQAFDWAAAEQDAASPGQRNGFGPAVPQRPSGNNGVPQHQAPQHQEALQRPEATQYNEATQHHEIPQYNGTPQHNGVPRHNGTPQYNGHHNGAPTPIFDDLASAWFQVSQPPDRGTANGGSVRWPARPAGPGQDWSFANDQERRRAEEVAANEPADYTSVGLPVRVPRAHLVAGSAAGGETPRLQRDPNVARGRLASFQHGLHRGRHRQNGAPPVLGPEPPAAPPVAPEPAPPVEEPADYTSAGLPRRSPRSQLVAGVANDPAATPPRDADLMRGRLTSFQRGVREGKHTLREDAADDHR</sequence>
<keyword evidence="7" id="KW-1133">Transmembrane helix</keyword>
<dbReference type="PANTHER" id="PTHR45436">
    <property type="entry name" value="SENSOR HISTIDINE KINASE YKOH"/>
    <property type="match status" value="1"/>
</dbReference>
<dbReference type="SUPFAM" id="SSF55874">
    <property type="entry name" value="ATPase domain of HSP90 chaperone/DNA topoisomerase II/histidine kinase"/>
    <property type="match status" value="1"/>
</dbReference>
<dbReference type="Proteomes" id="UP001500979">
    <property type="component" value="Unassembled WGS sequence"/>
</dbReference>
<dbReference type="RefSeq" id="WP_344679842.1">
    <property type="nucleotide sequence ID" value="NZ_BAAAUX010000012.1"/>
</dbReference>
<evidence type="ECO:0000259" key="8">
    <source>
        <dbReference type="SMART" id="SM00387"/>
    </source>
</evidence>